<dbReference type="EMBL" id="JAPNKE010000002">
    <property type="protein sequence ID" value="MCY1010751.1"/>
    <property type="molecule type" value="Genomic_DNA"/>
</dbReference>
<dbReference type="InterPro" id="IPR011006">
    <property type="entry name" value="CheY-like_superfamily"/>
</dbReference>
<dbReference type="Pfam" id="PF01627">
    <property type="entry name" value="Hpt"/>
    <property type="match status" value="1"/>
</dbReference>
<dbReference type="GO" id="GO:0005524">
    <property type="term" value="F:ATP binding"/>
    <property type="evidence" value="ECO:0007669"/>
    <property type="project" value="UniProtKB-KW"/>
</dbReference>
<keyword evidence="10 19" id="KW-0067">ATP-binding</keyword>
<keyword evidence="4" id="KW-1003">Cell membrane</keyword>
<evidence type="ECO:0000256" key="9">
    <source>
        <dbReference type="ARBA" id="ARBA00022777"/>
    </source>
</evidence>
<dbReference type="PROSITE" id="PS50110">
    <property type="entry name" value="RESPONSE_REGULATORY"/>
    <property type="match status" value="1"/>
</dbReference>
<evidence type="ECO:0000256" key="7">
    <source>
        <dbReference type="ARBA" id="ARBA00022679"/>
    </source>
</evidence>
<evidence type="ECO:0000256" key="1">
    <source>
        <dbReference type="ARBA" id="ARBA00000085"/>
    </source>
</evidence>
<evidence type="ECO:0000256" key="4">
    <source>
        <dbReference type="ARBA" id="ARBA00022475"/>
    </source>
</evidence>
<dbReference type="SUPFAM" id="SSF47226">
    <property type="entry name" value="Histidine-containing phosphotransfer domain, HPT domain"/>
    <property type="match status" value="1"/>
</dbReference>
<feature type="domain" description="Response regulatory" evidence="17">
    <location>
        <begin position="279"/>
        <end position="393"/>
    </location>
</feature>
<dbReference type="EC" id="2.7.13.3" evidence="3"/>
<dbReference type="PROSITE" id="PS50109">
    <property type="entry name" value="HIS_KIN"/>
    <property type="match status" value="1"/>
</dbReference>
<evidence type="ECO:0000259" key="18">
    <source>
        <dbReference type="PROSITE" id="PS50894"/>
    </source>
</evidence>
<comment type="caution">
    <text evidence="19">The sequence shown here is derived from an EMBL/GenBank/DDBJ whole genome shotgun (WGS) entry which is preliminary data.</text>
</comment>
<evidence type="ECO:0000256" key="14">
    <source>
        <dbReference type="PROSITE-ProRule" id="PRU00169"/>
    </source>
</evidence>
<evidence type="ECO:0000256" key="3">
    <source>
        <dbReference type="ARBA" id="ARBA00012438"/>
    </source>
</evidence>
<evidence type="ECO:0000256" key="5">
    <source>
        <dbReference type="ARBA" id="ARBA00022519"/>
    </source>
</evidence>
<dbReference type="Gene3D" id="3.40.50.2300">
    <property type="match status" value="1"/>
</dbReference>
<dbReference type="Gene3D" id="3.30.565.10">
    <property type="entry name" value="Histidine kinase-like ATPase, C-terminal domain"/>
    <property type="match status" value="1"/>
</dbReference>
<dbReference type="Gene3D" id="1.20.120.160">
    <property type="entry name" value="HPT domain"/>
    <property type="match status" value="1"/>
</dbReference>
<gene>
    <name evidence="19" type="ORF">OV079_35350</name>
</gene>
<dbReference type="InterPro" id="IPR008207">
    <property type="entry name" value="Sig_transdc_His_kin_Hpt_dom"/>
</dbReference>
<keyword evidence="7" id="KW-0808">Transferase</keyword>
<dbReference type="AlphaFoldDB" id="A0A9X3J0N1"/>
<evidence type="ECO:0000256" key="15">
    <source>
        <dbReference type="SAM" id="Coils"/>
    </source>
</evidence>
<keyword evidence="20" id="KW-1185">Reference proteome</keyword>
<evidence type="ECO:0000256" key="8">
    <source>
        <dbReference type="ARBA" id="ARBA00022692"/>
    </source>
</evidence>
<keyword evidence="5" id="KW-0997">Cell inner membrane</keyword>
<dbReference type="Pfam" id="PF00072">
    <property type="entry name" value="Response_reg"/>
    <property type="match status" value="1"/>
</dbReference>
<feature type="domain" description="Histidine kinase" evidence="16">
    <location>
        <begin position="44"/>
        <end position="262"/>
    </location>
</feature>
<dbReference type="PANTHER" id="PTHR43047">
    <property type="entry name" value="TWO-COMPONENT HISTIDINE PROTEIN KINASE"/>
    <property type="match status" value="1"/>
</dbReference>
<evidence type="ECO:0000256" key="11">
    <source>
        <dbReference type="ARBA" id="ARBA00022989"/>
    </source>
</evidence>
<keyword evidence="6 14" id="KW-0597">Phosphoprotein</keyword>
<keyword evidence="10 19" id="KW-0547">Nucleotide-binding</keyword>
<comment type="subcellular location">
    <subcellularLocation>
        <location evidence="2">Cell inner membrane</location>
        <topology evidence="2">Multi-pass membrane protein</topology>
    </subcellularLocation>
</comment>
<feature type="modified residue" description="Phosphohistidine" evidence="13">
    <location>
        <position position="452"/>
    </location>
</feature>
<evidence type="ECO:0000256" key="2">
    <source>
        <dbReference type="ARBA" id="ARBA00004429"/>
    </source>
</evidence>
<sequence>MSNRRRVATDRAELARLTEDNRALRERSEAAHATAELRARMVAHVSHELRTPMQAIMSLLALLDDHGLPTEQRRQHLSTLRGSSEDLLLLIDGLVDTAQIEGKRPSLRTDDFSPRATLEQLVDLLGPSAHKRGLELRSALAPDLPARLRGDRLRLRQIVINLIGNSIKFTRQGHVELRASARVEHDVARLQVEVSDTGVGIGPEAMSRLFRDFSRVGDLSVEGTGLGLSISKQLVDALGGRLDVDSDPGVGTTFRFEVTMPLLVAPAAEPTAEADTRPRVLVADDDGAGRELLVTALRRSGYAVDGVADGAAAVASALARPYVAVILDVQLPELDGPGAARQIRDVRGDVALIALTGHTEIDVLGRCKDAGIDAILIKPVKLETLRATIARVAAERMQPVELAVIRGYVTADDPAFVPGLIDVYLREAEGDLEALQEAAARREIARVAQLAHRLKGSSAGFGARLLAERCQSLYAAARAEQPASDELAAVAREFARVKAALSVERTRLISS</sequence>
<evidence type="ECO:0000256" key="13">
    <source>
        <dbReference type="PROSITE-ProRule" id="PRU00110"/>
    </source>
</evidence>
<dbReference type="RefSeq" id="WP_267773834.1">
    <property type="nucleotide sequence ID" value="NZ_JAPNKE010000002.1"/>
</dbReference>
<dbReference type="InterPro" id="IPR036641">
    <property type="entry name" value="HPT_dom_sf"/>
</dbReference>
<keyword evidence="12" id="KW-0472">Membrane</keyword>
<evidence type="ECO:0000313" key="19">
    <source>
        <dbReference type="EMBL" id="MCY1010751.1"/>
    </source>
</evidence>
<dbReference type="InterPro" id="IPR003661">
    <property type="entry name" value="HisK_dim/P_dom"/>
</dbReference>
<dbReference type="CDD" id="cd17546">
    <property type="entry name" value="REC_hyHK_CKI1_RcsC-like"/>
    <property type="match status" value="1"/>
</dbReference>
<dbReference type="GO" id="GO:0000155">
    <property type="term" value="F:phosphorelay sensor kinase activity"/>
    <property type="evidence" value="ECO:0007669"/>
    <property type="project" value="InterPro"/>
</dbReference>
<feature type="modified residue" description="4-aspartylphosphate" evidence="14">
    <location>
        <position position="328"/>
    </location>
</feature>
<dbReference type="SUPFAM" id="SSF52172">
    <property type="entry name" value="CheY-like"/>
    <property type="match status" value="1"/>
</dbReference>
<dbReference type="CDD" id="cd16922">
    <property type="entry name" value="HATPase_EvgS-ArcB-TorS-like"/>
    <property type="match status" value="1"/>
</dbReference>
<dbReference type="InterPro" id="IPR005467">
    <property type="entry name" value="His_kinase_dom"/>
</dbReference>
<dbReference type="InterPro" id="IPR001789">
    <property type="entry name" value="Sig_transdc_resp-reg_receiver"/>
</dbReference>
<evidence type="ECO:0000256" key="10">
    <source>
        <dbReference type="ARBA" id="ARBA00022840"/>
    </source>
</evidence>
<accession>A0A9X3J0N1</accession>
<protein>
    <recommendedName>
        <fullName evidence="3">histidine kinase</fullName>
        <ecNumber evidence="3">2.7.13.3</ecNumber>
    </recommendedName>
</protein>
<dbReference type="PRINTS" id="PR00344">
    <property type="entry name" value="BCTRLSENSOR"/>
</dbReference>
<dbReference type="InterPro" id="IPR036890">
    <property type="entry name" value="HATPase_C_sf"/>
</dbReference>
<reference evidence="19" key="1">
    <citation type="submission" date="2022-11" db="EMBL/GenBank/DDBJ databases">
        <title>Minimal conservation of predation-associated metabolite biosynthetic gene clusters underscores biosynthetic potential of Myxococcota including descriptions for ten novel species: Archangium lansinium sp. nov., Myxococcus landrumus sp. nov., Nannocystis bai.</title>
        <authorList>
            <person name="Ahearne A."/>
            <person name="Stevens C."/>
            <person name="Phillips K."/>
        </authorList>
    </citation>
    <scope>NUCLEOTIDE SEQUENCE</scope>
    <source>
        <strain evidence="19">Na p29</strain>
    </source>
</reference>
<organism evidence="19 20">
    <name type="scientific">Nannocystis pusilla</name>
    <dbReference type="NCBI Taxonomy" id="889268"/>
    <lineage>
        <taxon>Bacteria</taxon>
        <taxon>Pseudomonadati</taxon>
        <taxon>Myxococcota</taxon>
        <taxon>Polyangia</taxon>
        <taxon>Nannocystales</taxon>
        <taxon>Nannocystaceae</taxon>
        <taxon>Nannocystis</taxon>
    </lineage>
</organism>
<dbReference type="CDD" id="cd00088">
    <property type="entry name" value="HPT"/>
    <property type="match status" value="1"/>
</dbReference>
<evidence type="ECO:0000256" key="6">
    <source>
        <dbReference type="ARBA" id="ARBA00022553"/>
    </source>
</evidence>
<feature type="coiled-coil region" evidence="15">
    <location>
        <begin position="7"/>
        <end position="34"/>
    </location>
</feature>
<dbReference type="InterPro" id="IPR004358">
    <property type="entry name" value="Sig_transdc_His_kin-like_C"/>
</dbReference>
<evidence type="ECO:0000259" key="16">
    <source>
        <dbReference type="PROSITE" id="PS50109"/>
    </source>
</evidence>
<dbReference type="Proteomes" id="UP001150924">
    <property type="component" value="Unassembled WGS sequence"/>
</dbReference>
<dbReference type="CDD" id="cd00082">
    <property type="entry name" value="HisKA"/>
    <property type="match status" value="1"/>
</dbReference>
<feature type="domain" description="HPt" evidence="18">
    <location>
        <begin position="413"/>
        <end position="511"/>
    </location>
</feature>
<keyword evidence="15" id="KW-0175">Coiled coil</keyword>
<dbReference type="SUPFAM" id="SSF47384">
    <property type="entry name" value="Homodimeric domain of signal transducing histidine kinase"/>
    <property type="match status" value="1"/>
</dbReference>
<dbReference type="SMART" id="SM00448">
    <property type="entry name" value="REC"/>
    <property type="match status" value="1"/>
</dbReference>
<name>A0A9X3J0N1_9BACT</name>
<dbReference type="InterPro" id="IPR003594">
    <property type="entry name" value="HATPase_dom"/>
</dbReference>
<dbReference type="PROSITE" id="PS50894">
    <property type="entry name" value="HPT"/>
    <property type="match status" value="1"/>
</dbReference>
<dbReference type="Gene3D" id="1.10.287.130">
    <property type="match status" value="1"/>
</dbReference>
<keyword evidence="9" id="KW-0418">Kinase</keyword>
<evidence type="ECO:0000259" key="17">
    <source>
        <dbReference type="PROSITE" id="PS50110"/>
    </source>
</evidence>
<dbReference type="SMART" id="SM00387">
    <property type="entry name" value="HATPase_c"/>
    <property type="match status" value="1"/>
</dbReference>
<dbReference type="Pfam" id="PF00512">
    <property type="entry name" value="HisKA"/>
    <property type="match status" value="1"/>
</dbReference>
<dbReference type="GO" id="GO:0005886">
    <property type="term" value="C:plasma membrane"/>
    <property type="evidence" value="ECO:0007669"/>
    <property type="project" value="UniProtKB-SubCell"/>
</dbReference>
<evidence type="ECO:0000256" key="12">
    <source>
        <dbReference type="ARBA" id="ARBA00023136"/>
    </source>
</evidence>
<evidence type="ECO:0000313" key="20">
    <source>
        <dbReference type="Proteomes" id="UP001150924"/>
    </source>
</evidence>
<dbReference type="Pfam" id="PF02518">
    <property type="entry name" value="HATPase_c"/>
    <property type="match status" value="1"/>
</dbReference>
<comment type="catalytic activity">
    <reaction evidence="1">
        <text>ATP + protein L-histidine = ADP + protein N-phospho-L-histidine.</text>
        <dbReference type="EC" id="2.7.13.3"/>
    </reaction>
</comment>
<dbReference type="SUPFAM" id="SSF55874">
    <property type="entry name" value="ATPase domain of HSP90 chaperone/DNA topoisomerase II/histidine kinase"/>
    <property type="match status" value="1"/>
</dbReference>
<dbReference type="InterPro" id="IPR036097">
    <property type="entry name" value="HisK_dim/P_sf"/>
</dbReference>
<keyword evidence="11" id="KW-1133">Transmembrane helix</keyword>
<dbReference type="SMART" id="SM00388">
    <property type="entry name" value="HisKA"/>
    <property type="match status" value="1"/>
</dbReference>
<keyword evidence="8" id="KW-0812">Transmembrane</keyword>
<dbReference type="FunFam" id="3.30.565.10:FF:000010">
    <property type="entry name" value="Sensor histidine kinase RcsC"/>
    <property type="match status" value="1"/>
</dbReference>
<proteinExistence type="predicted"/>